<feature type="domain" description="AB hydrolase-1" evidence="1">
    <location>
        <begin position="21"/>
        <end position="251"/>
    </location>
</feature>
<dbReference type="PRINTS" id="PR00412">
    <property type="entry name" value="EPOXHYDRLASE"/>
</dbReference>
<evidence type="ECO:0000259" key="1">
    <source>
        <dbReference type="Pfam" id="PF00561"/>
    </source>
</evidence>
<gene>
    <name evidence="2" type="ordered locus">ZPR_1295</name>
</gene>
<dbReference type="KEGG" id="zpr:ZPR_1295"/>
<protein>
    <submittedName>
        <fullName evidence="2">Hydrolase</fullName>
    </submittedName>
</protein>
<dbReference type="InterPro" id="IPR050266">
    <property type="entry name" value="AB_hydrolase_sf"/>
</dbReference>
<dbReference type="eggNOG" id="COG2267">
    <property type="taxonomic scope" value="Bacteria"/>
</dbReference>
<dbReference type="Proteomes" id="UP000001654">
    <property type="component" value="Chromosome"/>
</dbReference>
<accession>D5BJG7</accession>
<dbReference type="Gene3D" id="3.40.50.1820">
    <property type="entry name" value="alpha/beta hydrolase"/>
    <property type="match status" value="1"/>
</dbReference>
<keyword evidence="2" id="KW-0378">Hydrolase</keyword>
<evidence type="ECO:0000313" key="2">
    <source>
        <dbReference type="EMBL" id="ADF51633.1"/>
    </source>
</evidence>
<dbReference type="OrthoDB" id="1376138at2"/>
<dbReference type="HOGENOM" id="CLU_020336_50_1_10"/>
<dbReference type="PRINTS" id="PR00111">
    <property type="entry name" value="ABHYDROLASE"/>
</dbReference>
<dbReference type="InterPro" id="IPR000073">
    <property type="entry name" value="AB_hydrolase_1"/>
</dbReference>
<dbReference type="EMBL" id="CP001650">
    <property type="protein sequence ID" value="ADF51633.1"/>
    <property type="molecule type" value="Genomic_DNA"/>
</dbReference>
<dbReference type="SUPFAM" id="SSF53474">
    <property type="entry name" value="alpha/beta-Hydrolases"/>
    <property type="match status" value="1"/>
</dbReference>
<dbReference type="STRING" id="655815.ZPR_1295"/>
<dbReference type="Pfam" id="PF00561">
    <property type="entry name" value="Abhydrolase_1"/>
    <property type="match status" value="1"/>
</dbReference>
<name>D5BJG7_ZUNPS</name>
<dbReference type="InterPro" id="IPR000639">
    <property type="entry name" value="Epox_hydrolase-like"/>
</dbReference>
<organism evidence="2 3">
    <name type="scientific">Zunongwangia profunda (strain DSM 18752 / CCTCC AB 206139 / SM-A87)</name>
    <name type="common">Wangia profunda</name>
    <dbReference type="NCBI Taxonomy" id="655815"/>
    <lineage>
        <taxon>Bacteria</taxon>
        <taxon>Pseudomonadati</taxon>
        <taxon>Bacteroidota</taxon>
        <taxon>Flavobacteriia</taxon>
        <taxon>Flavobacteriales</taxon>
        <taxon>Flavobacteriaceae</taxon>
        <taxon>Zunongwangia</taxon>
    </lineage>
</organism>
<reference evidence="2 3" key="1">
    <citation type="journal article" date="2010" name="BMC Genomics">
        <title>The complete genome of Zunongwangia profunda SM-A87 reveals its adaptation to the deep-sea environment and ecological role in sedimentary organic nitrogen degradation.</title>
        <authorList>
            <person name="Qin Q.L."/>
            <person name="Zhang X.Y."/>
            <person name="Wang X.M."/>
            <person name="Liu G.M."/>
            <person name="Chen X.L."/>
            <person name="Xie B.B."/>
            <person name="Dang H.Y."/>
            <person name="Zhou B.C."/>
            <person name="Yu J."/>
            <person name="Zhang Y.Z."/>
        </authorList>
    </citation>
    <scope>NUCLEOTIDE SEQUENCE [LARGE SCALE GENOMIC DNA]</scope>
    <source>
        <strain evidence="3">DSM 18752 / CCTCC AB 206139 / SM-A87</strain>
    </source>
</reference>
<dbReference type="RefSeq" id="WP_013070785.1">
    <property type="nucleotide sequence ID" value="NC_014041.1"/>
</dbReference>
<proteinExistence type="predicted"/>
<sequence>MSYFKTELCNYFFQEKGAGKTLIFAHGLFVDQTIFSHQFEHLSKSYHCISFDMPGHGKSSFGENGWTLDEIANDFYEFITVNNIKKPILIGQSQGGMVFMRLATKFPDLVGGLVLIGTSAKAEYKDRLPFWKEVIQILNSKDETNISSLLKQIQKNVVSEYFLKNFPSQAIQELRMMQSHHPVGLKLATEAATLNRTDISAEIHRIKCKTLIVCGKDDHATPLDLSEMMKTEIKQAQFEIIDNASHHIPIETPETLTDSISKFVINI</sequence>
<dbReference type="GO" id="GO:0016787">
    <property type="term" value="F:hydrolase activity"/>
    <property type="evidence" value="ECO:0007669"/>
    <property type="project" value="UniProtKB-KW"/>
</dbReference>
<dbReference type="InterPro" id="IPR029058">
    <property type="entry name" value="AB_hydrolase_fold"/>
</dbReference>
<dbReference type="PANTHER" id="PTHR43798">
    <property type="entry name" value="MONOACYLGLYCEROL LIPASE"/>
    <property type="match status" value="1"/>
</dbReference>
<evidence type="ECO:0000313" key="3">
    <source>
        <dbReference type="Proteomes" id="UP000001654"/>
    </source>
</evidence>
<keyword evidence="3" id="KW-1185">Reference proteome</keyword>
<dbReference type="AlphaFoldDB" id="D5BJG7"/>